<evidence type="ECO:0000313" key="3">
    <source>
        <dbReference type="Proteomes" id="UP000663828"/>
    </source>
</evidence>
<dbReference type="Pfam" id="PF10283">
    <property type="entry name" value="zf-CCHH"/>
    <property type="match status" value="3"/>
</dbReference>
<dbReference type="Pfam" id="PF00069">
    <property type="entry name" value="Pkinase"/>
    <property type="match status" value="1"/>
</dbReference>
<dbReference type="GO" id="GO:0044773">
    <property type="term" value="P:mitotic DNA damage checkpoint signaling"/>
    <property type="evidence" value="ECO:0007669"/>
    <property type="project" value="TreeGrafter"/>
</dbReference>
<dbReference type="SMART" id="SM00220">
    <property type="entry name" value="S_TKc"/>
    <property type="match status" value="1"/>
</dbReference>
<evidence type="ECO:0000313" key="2">
    <source>
        <dbReference type="EMBL" id="CAF0873489.1"/>
    </source>
</evidence>
<proteinExistence type="predicted"/>
<sequence length="528" mass="61466">MGAAPSDHQHDSVMIHNAQHAKNFARDHGNNKKHYEASIEQMGKLLNFQKNPIKPNLGDQNDIKHIEIDGVHYEITQFINRGGFGQVYKAQDRKRNRVVAVKIMKNTAGVQEEIQSEIHFLRLIKSIAIDSHPVIDYYGCKFTKESIFIAMELAATDLLTFWFNNAAHREPQQKFMFGIVIIVHVLRALIFLEKLNIIHGDIKPQNLVIVQSPRQHFHVKLIDFGTVEKMNTRCALITVDANKAYTVYFASPEFLRRDSNNVMARHLHKKSDAWAAGVMFYVLFFERFPWKNEFEYENFCNSPHARDIIVPREGGYKAIIELLLKKDPEERASAKSTYLQMKGHPSLSIIIKIFHEHFCSVDNVCFMQVPIDLRQELSKLPRSGHRNPAANPPASTILTSVFGARRPCRYGRACYNFERDHRKEFAHPGDSDYRMSGGNQQDEKLKCRYGADCFRHDSEHRNKYVHPEEIDPDLLKKVKCRYGRACYDKTIDHLRTYSHPDDFKKEKCRYGSRCYKTNDQEHMARFWH</sequence>
<feature type="domain" description="Protein kinase" evidence="1">
    <location>
        <begin position="73"/>
        <end position="347"/>
    </location>
</feature>
<dbReference type="Gene3D" id="3.30.200.20">
    <property type="entry name" value="Phosphorylase Kinase, domain 1"/>
    <property type="match status" value="1"/>
</dbReference>
<dbReference type="SUPFAM" id="SSF56112">
    <property type="entry name" value="Protein kinase-like (PK-like)"/>
    <property type="match status" value="1"/>
</dbReference>
<dbReference type="EMBL" id="CAJNOR010000302">
    <property type="protein sequence ID" value="CAF0873489.1"/>
    <property type="molecule type" value="Genomic_DNA"/>
</dbReference>
<organism evidence="2 3">
    <name type="scientific">Adineta ricciae</name>
    <name type="common">Rotifer</name>
    <dbReference type="NCBI Taxonomy" id="249248"/>
    <lineage>
        <taxon>Eukaryota</taxon>
        <taxon>Metazoa</taxon>
        <taxon>Spiralia</taxon>
        <taxon>Gnathifera</taxon>
        <taxon>Rotifera</taxon>
        <taxon>Eurotatoria</taxon>
        <taxon>Bdelloidea</taxon>
        <taxon>Adinetida</taxon>
        <taxon>Adinetidae</taxon>
        <taxon>Adineta</taxon>
    </lineage>
</organism>
<dbReference type="Gene3D" id="1.10.510.10">
    <property type="entry name" value="Transferase(Phosphotransferase) domain 1"/>
    <property type="match status" value="1"/>
</dbReference>
<dbReference type="GO" id="GO:0005634">
    <property type="term" value="C:nucleus"/>
    <property type="evidence" value="ECO:0007669"/>
    <property type="project" value="TreeGrafter"/>
</dbReference>
<keyword evidence="3" id="KW-1185">Reference proteome</keyword>
<dbReference type="PROSITE" id="PS50011">
    <property type="entry name" value="PROTEIN_KINASE_DOM"/>
    <property type="match status" value="1"/>
</dbReference>
<name>A0A813XM27_ADIRI</name>
<dbReference type="PROSITE" id="PS00108">
    <property type="entry name" value="PROTEIN_KINASE_ST"/>
    <property type="match status" value="1"/>
</dbReference>
<dbReference type="InterPro" id="IPR011009">
    <property type="entry name" value="Kinase-like_dom_sf"/>
</dbReference>
<comment type="caution">
    <text evidence="2">The sequence shown here is derived from an EMBL/GenBank/DDBJ whole genome shotgun (WGS) entry which is preliminary data.</text>
</comment>
<dbReference type="InterPro" id="IPR000719">
    <property type="entry name" value="Prot_kinase_dom"/>
</dbReference>
<dbReference type="InterPro" id="IPR008271">
    <property type="entry name" value="Ser/Thr_kinase_AS"/>
</dbReference>
<gene>
    <name evidence="2" type="ORF">XAT740_LOCUS6616</name>
</gene>
<dbReference type="Proteomes" id="UP000663828">
    <property type="component" value="Unassembled WGS sequence"/>
</dbReference>
<dbReference type="InterPro" id="IPR019406">
    <property type="entry name" value="APLF_PBZ"/>
</dbReference>
<reference evidence="2" key="1">
    <citation type="submission" date="2021-02" db="EMBL/GenBank/DDBJ databases">
        <authorList>
            <person name="Nowell W R."/>
        </authorList>
    </citation>
    <scope>NUCLEOTIDE SEQUENCE</scope>
</reference>
<dbReference type="GO" id="GO:0005524">
    <property type="term" value="F:ATP binding"/>
    <property type="evidence" value="ECO:0007669"/>
    <property type="project" value="InterPro"/>
</dbReference>
<dbReference type="AlphaFoldDB" id="A0A813XM27"/>
<protein>
    <recommendedName>
        <fullName evidence="1">Protein kinase domain-containing protein</fullName>
    </recommendedName>
</protein>
<dbReference type="PANTHER" id="PTHR44167:SF24">
    <property type="entry name" value="SERINE_THREONINE-PROTEIN KINASE CHK2"/>
    <property type="match status" value="1"/>
</dbReference>
<dbReference type="PANTHER" id="PTHR44167">
    <property type="entry name" value="OVARIAN-SPECIFIC SERINE/THREONINE-PROTEIN KINASE LOK-RELATED"/>
    <property type="match status" value="1"/>
</dbReference>
<evidence type="ECO:0000259" key="1">
    <source>
        <dbReference type="PROSITE" id="PS50011"/>
    </source>
</evidence>
<dbReference type="GO" id="GO:0004674">
    <property type="term" value="F:protein serine/threonine kinase activity"/>
    <property type="evidence" value="ECO:0007669"/>
    <property type="project" value="TreeGrafter"/>
</dbReference>
<accession>A0A813XM27</accession>